<sequence>MGSVPVKDLKKYSDTLLLPQTSLSMRHDAAVVERTFANKTGSQLYRWQLEHLDGPLFVLHDGPPYANGRLHMGHALNKIIKDIINRFNVLVGRKVHYVPGWDCHGLPIENKALAALGADPHTLPPATIRAKAKEFAIQEVAAQKEEFKSLGIMADWDNEKATYRTLDSRYEMRQLRVFQKMVDRVGLIYRQHKPVYYSPSSRSALAEAELVYQDNHVSHSAYVCFELDTQQTLKPAVGSLIKGHKQIRLLIWTTTPWTLSANMGIAVNSVMTYSFVESENLPGLTIVAEERLDALADILGQYTIVGQAQGSDLAGSRYRSPFPVEASRPVIPSNHVTTDSGTGLVHCAPAHGAEDYRAFLALDPASFKSGLLCHVDGEGNFTDDIAEVVGNSAAKELIGQDIMKAGSRSIIKLLEVAGALVKVQTIRHRYPYDWKTGEPVITLATSQWFANLENIKEAALNALTAVQFYPEVSRNRLTSFIRSRSEWCISRQRAWGVPIPALYHIPTDRAVLDSRSIGHILSVLESKGTDYWWDGPVDGFVPPHLRKDGISLSSEWRKGTDTMDVWFDSGTSWSMLTSLRGGNEVLADVCVEGSDQHRGWFQSQLLTFIGSFHHANEQTRAPYRTLVTHGMVLDESGKKMSKSLGNIIRPETIIRGGKDLKKEPAYGADVLRLWGASADFGADSPLGKTALGQSAEVLRKIRNSARFILGNIGDASSRKDFDPVPWELLGPIERYVMTELRQLEETVLENYKSHDFAKVVTALSNFTNTTLSSLYFDITKDTLYANTPDSIERRSIVTVLEKILDSLTSLVAPITPHLAEEIHHHAHGGGEDVTTRGSVFEKKWQPLNSLDVKSALAVRRRVMLLLEQARENKQLRNSLEAGIDLLLPSQGDSTWRELDVLRCDPTILKTLSVVSDVRVLDEAAFLDPKQEPRWEYTTTLHPPSTSPSQSEAPVSVDIPANAIGIRVRSALLSKCPRCWTFTRKEHTDLCARCDDAVRGSK</sequence>
<reference evidence="1" key="2">
    <citation type="journal article" date="2020" name="Nat. Commun.">
        <title>Large-scale genome sequencing of mycorrhizal fungi provides insights into the early evolution of symbiotic traits.</title>
        <authorList>
            <person name="Miyauchi S."/>
            <person name="Kiss E."/>
            <person name="Kuo A."/>
            <person name="Drula E."/>
            <person name="Kohler A."/>
            <person name="Sanchez-Garcia M."/>
            <person name="Morin E."/>
            <person name="Andreopoulos B."/>
            <person name="Barry K.W."/>
            <person name="Bonito G."/>
            <person name="Buee M."/>
            <person name="Carver A."/>
            <person name="Chen C."/>
            <person name="Cichocki N."/>
            <person name="Clum A."/>
            <person name="Culley D."/>
            <person name="Crous P.W."/>
            <person name="Fauchery L."/>
            <person name="Girlanda M."/>
            <person name="Hayes R.D."/>
            <person name="Keri Z."/>
            <person name="LaButti K."/>
            <person name="Lipzen A."/>
            <person name="Lombard V."/>
            <person name="Magnuson J."/>
            <person name="Maillard F."/>
            <person name="Murat C."/>
            <person name="Nolan M."/>
            <person name="Ohm R.A."/>
            <person name="Pangilinan J."/>
            <person name="Pereira M.F."/>
            <person name="Perotto S."/>
            <person name="Peter M."/>
            <person name="Pfister S."/>
            <person name="Riley R."/>
            <person name="Sitrit Y."/>
            <person name="Stielow J.B."/>
            <person name="Szollosi G."/>
            <person name="Zifcakova L."/>
            <person name="Stursova M."/>
            <person name="Spatafora J.W."/>
            <person name="Tedersoo L."/>
            <person name="Vaario L.M."/>
            <person name="Yamada A."/>
            <person name="Yan M."/>
            <person name="Wang P."/>
            <person name="Xu J."/>
            <person name="Bruns T."/>
            <person name="Baldrian P."/>
            <person name="Vilgalys R."/>
            <person name="Dunand C."/>
            <person name="Henrissat B."/>
            <person name="Grigoriev I.V."/>
            <person name="Hibbett D."/>
            <person name="Nagy L.G."/>
            <person name="Martin F.M."/>
        </authorList>
    </citation>
    <scope>NUCLEOTIDE SEQUENCE</scope>
    <source>
        <strain evidence="1">P2</strain>
    </source>
</reference>
<gene>
    <name evidence="1" type="ORF">BDM02DRAFT_3088610</name>
</gene>
<organism evidence="1 2">
    <name type="scientific">Thelephora ganbajun</name>
    <name type="common">Ganba fungus</name>
    <dbReference type="NCBI Taxonomy" id="370292"/>
    <lineage>
        <taxon>Eukaryota</taxon>
        <taxon>Fungi</taxon>
        <taxon>Dikarya</taxon>
        <taxon>Basidiomycota</taxon>
        <taxon>Agaricomycotina</taxon>
        <taxon>Agaricomycetes</taxon>
        <taxon>Thelephorales</taxon>
        <taxon>Thelephoraceae</taxon>
        <taxon>Thelephora</taxon>
    </lineage>
</organism>
<protein>
    <submittedName>
        <fullName evidence="1">Isoleucyl-tRNA synthetase</fullName>
    </submittedName>
</protein>
<reference evidence="1" key="1">
    <citation type="submission" date="2019-10" db="EMBL/GenBank/DDBJ databases">
        <authorList>
            <consortium name="DOE Joint Genome Institute"/>
            <person name="Kuo A."/>
            <person name="Miyauchi S."/>
            <person name="Kiss E."/>
            <person name="Drula E."/>
            <person name="Kohler A."/>
            <person name="Sanchez-Garcia M."/>
            <person name="Andreopoulos B."/>
            <person name="Barry K.W."/>
            <person name="Bonito G."/>
            <person name="Buee M."/>
            <person name="Carver A."/>
            <person name="Chen C."/>
            <person name="Cichocki N."/>
            <person name="Clum A."/>
            <person name="Culley D."/>
            <person name="Crous P.W."/>
            <person name="Fauchery L."/>
            <person name="Girlanda M."/>
            <person name="Hayes R."/>
            <person name="Keri Z."/>
            <person name="Labutti K."/>
            <person name="Lipzen A."/>
            <person name="Lombard V."/>
            <person name="Magnuson J."/>
            <person name="Maillard F."/>
            <person name="Morin E."/>
            <person name="Murat C."/>
            <person name="Nolan M."/>
            <person name="Ohm R."/>
            <person name="Pangilinan J."/>
            <person name="Pereira M."/>
            <person name="Perotto S."/>
            <person name="Peter M."/>
            <person name="Riley R."/>
            <person name="Sitrit Y."/>
            <person name="Stielow B."/>
            <person name="Szollosi G."/>
            <person name="Zifcakova L."/>
            <person name="Stursova M."/>
            <person name="Spatafora J.W."/>
            <person name="Tedersoo L."/>
            <person name="Vaario L.-M."/>
            <person name="Yamada A."/>
            <person name="Yan M."/>
            <person name="Wang P."/>
            <person name="Xu J."/>
            <person name="Bruns T."/>
            <person name="Baldrian P."/>
            <person name="Vilgalys R."/>
            <person name="Henrissat B."/>
            <person name="Grigoriev I.V."/>
            <person name="Hibbett D."/>
            <person name="Nagy L.G."/>
            <person name="Martin F.M."/>
        </authorList>
    </citation>
    <scope>NUCLEOTIDE SEQUENCE</scope>
    <source>
        <strain evidence="1">P2</strain>
    </source>
</reference>
<dbReference type="EMBL" id="MU117967">
    <property type="protein sequence ID" value="KAF9652680.1"/>
    <property type="molecule type" value="Genomic_DNA"/>
</dbReference>
<evidence type="ECO:0000313" key="1">
    <source>
        <dbReference type="EMBL" id="KAF9652680.1"/>
    </source>
</evidence>
<accession>A0ACB6ZTE4</accession>
<dbReference type="Proteomes" id="UP000886501">
    <property type="component" value="Unassembled WGS sequence"/>
</dbReference>
<proteinExistence type="predicted"/>
<keyword evidence="2" id="KW-1185">Reference proteome</keyword>
<name>A0ACB6ZTE4_THEGA</name>
<evidence type="ECO:0000313" key="2">
    <source>
        <dbReference type="Proteomes" id="UP000886501"/>
    </source>
</evidence>
<comment type="caution">
    <text evidence="1">The sequence shown here is derived from an EMBL/GenBank/DDBJ whole genome shotgun (WGS) entry which is preliminary data.</text>
</comment>